<sequence length="172" mass="18855">MAQSARRKAVQSTTHLGARAGLEVIEVPARGTSAHCPGCDHELTRPGGYHRARCRPCGLQRNRDQVAAVNIAKRAITGQDGLKTDRKTGRKRIRKAVHARVKRMRPPKNAPTPKRTRHKRVRHSTALAGVRTAMTIFPASPASVWDTEKPSGTREQRISPPDAPVSGSDRDP</sequence>
<proteinExistence type="predicted"/>
<evidence type="ECO:0000256" key="1">
    <source>
        <dbReference type="ARBA" id="ARBA00023125"/>
    </source>
</evidence>
<feature type="region of interest" description="Disordered" evidence="2">
    <location>
        <begin position="141"/>
        <end position="172"/>
    </location>
</feature>
<feature type="compositionally biased region" description="Basic and acidic residues" evidence="2">
    <location>
        <begin position="146"/>
        <end position="157"/>
    </location>
</feature>
<feature type="compositionally biased region" description="Basic residues" evidence="2">
    <location>
        <begin position="114"/>
        <end position="123"/>
    </location>
</feature>
<organism evidence="4 5">
    <name type="scientific">Paeniglutamicibacter psychrophenolicus</name>
    <dbReference type="NCBI Taxonomy" id="257454"/>
    <lineage>
        <taxon>Bacteria</taxon>
        <taxon>Bacillati</taxon>
        <taxon>Actinomycetota</taxon>
        <taxon>Actinomycetes</taxon>
        <taxon>Micrococcales</taxon>
        <taxon>Micrococcaceae</taxon>
        <taxon>Paeniglutamicibacter</taxon>
    </lineage>
</organism>
<gene>
    <name evidence="4" type="ORF">JOF46_002624</name>
</gene>
<comment type="caution">
    <text evidence="4">The sequence shown here is derived from an EMBL/GenBank/DDBJ whole genome shotgun (WGS) entry which is preliminary data.</text>
</comment>
<evidence type="ECO:0000256" key="2">
    <source>
        <dbReference type="SAM" id="MobiDB-lite"/>
    </source>
</evidence>
<dbReference type="EMBL" id="JAGIOE010000001">
    <property type="protein sequence ID" value="MBP2374712.1"/>
    <property type="molecule type" value="Genomic_DNA"/>
</dbReference>
<evidence type="ECO:0000259" key="3">
    <source>
        <dbReference type="Pfam" id="PF07282"/>
    </source>
</evidence>
<protein>
    <recommendedName>
        <fullName evidence="3">Cas12f1-like TNB domain-containing protein</fullName>
    </recommendedName>
</protein>
<evidence type="ECO:0000313" key="4">
    <source>
        <dbReference type="EMBL" id="MBP2374712.1"/>
    </source>
</evidence>
<feature type="region of interest" description="Disordered" evidence="2">
    <location>
        <begin position="100"/>
        <end position="123"/>
    </location>
</feature>
<dbReference type="RefSeq" id="WP_209907780.1">
    <property type="nucleotide sequence ID" value="NZ_BAAAMI010000017.1"/>
</dbReference>
<dbReference type="Proteomes" id="UP000766570">
    <property type="component" value="Unassembled WGS sequence"/>
</dbReference>
<reference evidence="4 5" key="1">
    <citation type="submission" date="2021-03" db="EMBL/GenBank/DDBJ databases">
        <title>Sequencing the genomes of 1000 actinobacteria strains.</title>
        <authorList>
            <person name="Klenk H.-P."/>
        </authorList>
    </citation>
    <scope>NUCLEOTIDE SEQUENCE [LARGE SCALE GENOMIC DNA]</scope>
    <source>
        <strain evidence="4 5">DSM 15454</strain>
    </source>
</reference>
<dbReference type="Pfam" id="PF07282">
    <property type="entry name" value="Cas12f1-like_TNB"/>
    <property type="match status" value="1"/>
</dbReference>
<accession>A0ABS4WET9</accession>
<feature type="domain" description="Cas12f1-like TNB" evidence="3">
    <location>
        <begin position="12"/>
        <end position="71"/>
    </location>
</feature>
<keyword evidence="1" id="KW-0238">DNA-binding</keyword>
<name>A0ABS4WET9_9MICC</name>
<dbReference type="InterPro" id="IPR010095">
    <property type="entry name" value="Cas12f1-like_TNB"/>
</dbReference>
<keyword evidence="5" id="KW-1185">Reference proteome</keyword>
<evidence type="ECO:0000313" key="5">
    <source>
        <dbReference type="Proteomes" id="UP000766570"/>
    </source>
</evidence>